<feature type="region of interest" description="Disordered" evidence="1">
    <location>
        <begin position="488"/>
        <end position="522"/>
    </location>
</feature>
<dbReference type="Proteomes" id="UP001648503">
    <property type="component" value="Unassembled WGS sequence"/>
</dbReference>
<feature type="compositionally biased region" description="Basic and acidic residues" evidence="1">
    <location>
        <begin position="655"/>
        <end position="665"/>
    </location>
</feature>
<feature type="compositionally biased region" description="Polar residues" evidence="1">
    <location>
        <begin position="500"/>
        <end position="520"/>
    </location>
</feature>
<evidence type="ECO:0000256" key="2">
    <source>
        <dbReference type="SAM" id="Phobius"/>
    </source>
</evidence>
<evidence type="ECO:0000256" key="1">
    <source>
        <dbReference type="SAM" id="MobiDB-lite"/>
    </source>
</evidence>
<keyword evidence="4" id="KW-1185">Reference proteome</keyword>
<keyword evidence="2" id="KW-0812">Transmembrane</keyword>
<accession>A0ABQ8FL56</accession>
<evidence type="ECO:0000313" key="4">
    <source>
        <dbReference type="Proteomes" id="UP001648503"/>
    </source>
</evidence>
<proteinExistence type="predicted"/>
<feature type="transmembrane region" description="Helical" evidence="2">
    <location>
        <begin position="227"/>
        <end position="250"/>
    </location>
</feature>
<keyword evidence="2" id="KW-1133">Transmembrane helix</keyword>
<dbReference type="EMBL" id="JAFCIX010000102">
    <property type="protein sequence ID" value="KAH6598628.1"/>
    <property type="molecule type" value="Genomic_DNA"/>
</dbReference>
<feature type="transmembrane region" description="Helical" evidence="2">
    <location>
        <begin position="162"/>
        <end position="181"/>
    </location>
</feature>
<dbReference type="PANTHER" id="PTHR16189:SF3">
    <property type="entry name" value="AMINO ACID TRANSPORTER TRANSMEMBRANE DOMAIN-CONTAINING PROTEIN"/>
    <property type="match status" value="1"/>
</dbReference>
<feature type="compositionally biased region" description="Basic and acidic residues" evidence="1">
    <location>
        <begin position="679"/>
        <end position="698"/>
    </location>
</feature>
<organism evidence="3 4">
    <name type="scientific">Batrachochytrium salamandrivorans</name>
    <dbReference type="NCBI Taxonomy" id="1357716"/>
    <lineage>
        <taxon>Eukaryota</taxon>
        <taxon>Fungi</taxon>
        <taxon>Fungi incertae sedis</taxon>
        <taxon>Chytridiomycota</taxon>
        <taxon>Chytridiomycota incertae sedis</taxon>
        <taxon>Chytridiomycetes</taxon>
        <taxon>Rhizophydiales</taxon>
        <taxon>Rhizophydiales incertae sedis</taxon>
        <taxon>Batrachochytrium</taxon>
    </lineage>
</organism>
<feature type="transmembrane region" description="Helical" evidence="2">
    <location>
        <begin position="262"/>
        <end position="285"/>
    </location>
</feature>
<feature type="region of interest" description="Disordered" evidence="1">
    <location>
        <begin position="559"/>
        <end position="620"/>
    </location>
</feature>
<gene>
    <name evidence="3" type="ORF">BASA50_003664</name>
</gene>
<feature type="compositionally biased region" description="Low complexity" evidence="1">
    <location>
        <begin position="579"/>
        <end position="589"/>
    </location>
</feature>
<feature type="transmembrane region" description="Helical" evidence="2">
    <location>
        <begin position="103"/>
        <end position="123"/>
    </location>
</feature>
<dbReference type="PANTHER" id="PTHR16189">
    <property type="entry name" value="TRANSMEMBRANE PROTEIN 104-RELATED"/>
    <property type="match status" value="1"/>
</dbReference>
<feature type="transmembrane region" description="Helical" evidence="2">
    <location>
        <begin position="188"/>
        <end position="207"/>
    </location>
</feature>
<feature type="transmembrane region" description="Helical" evidence="2">
    <location>
        <begin position="372"/>
        <end position="394"/>
    </location>
</feature>
<feature type="transmembrane region" description="Helical" evidence="2">
    <location>
        <begin position="305"/>
        <end position="328"/>
    </location>
</feature>
<feature type="transmembrane region" description="Helical" evidence="2">
    <location>
        <begin position="340"/>
        <end position="360"/>
    </location>
</feature>
<feature type="transmembrane region" description="Helical" evidence="2">
    <location>
        <begin position="44"/>
        <end position="67"/>
    </location>
</feature>
<feature type="compositionally biased region" description="Polar residues" evidence="1">
    <location>
        <begin position="562"/>
        <end position="574"/>
    </location>
</feature>
<evidence type="ECO:0000313" key="3">
    <source>
        <dbReference type="EMBL" id="KAH6598628.1"/>
    </source>
</evidence>
<reference evidence="3 4" key="1">
    <citation type="submission" date="2021-02" db="EMBL/GenBank/DDBJ databases">
        <title>Variation within the Batrachochytrium salamandrivorans European outbreak.</title>
        <authorList>
            <person name="Kelly M."/>
            <person name="Pasmans F."/>
            <person name="Shea T.P."/>
            <person name="Munoz J.F."/>
            <person name="Carranza S."/>
            <person name="Cuomo C.A."/>
            <person name="Martel A."/>
        </authorList>
    </citation>
    <scope>NUCLEOTIDE SEQUENCE [LARGE SCALE GENOMIC DNA]</scope>
    <source>
        <strain evidence="3 4">AMFP18/2</strain>
    </source>
</reference>
<keyword evidence="2" id="KW-0472">Membrane</keyword>
<feature type="transmembrane region" description="Helical" evidence="2">
    <location>
        <begin position="717"/>
        <end position="740"/>
    </location>
</feature>
<sequence>MAHSTIQKLLTTKTVGFLGGFCLLFNQMTGPAIPFTSANFQDPGWVFTTAIYLIFTVVSGFSMLFLVEAIKVIPGNSNFQGDVEYGTIINFYFGKNLHFAAQLVLYGALQANAIQCIVLTAQATDNLLISLFGRTCGLSFSQGWMCVTSQSIEIPSPFESNLMVFTIGLLVVIVFCLPLSFSDMDNNITFNVVMAMLSIALGSSWIYSSFVTGIDTARVPAVSPMNIKYGQVVGTVLLNLGGTTVIPTWINLKHRDVNVQNLIWIAIGASTVYYIVIGVFCGLGFNLDESGNLLHSLLMVGKPEIIATVSIGVFAYVMLLPSVPVSFIVSRDNLVQNEVFSKNVAGFMSFVLPWLLLIPLQTGVVIYDFQTWMSLFFCSTANFVIPFLMYFKCVEFRREYNMKRVLTLNQVKILRAIHKVSDSINTYMDKRASRLIGASSTQTMPEIQINDVPIPTSTVSPGSDFALDKKPPFISIVTVLHQDERLCTPSPRIHGRTSESETMSHGSPLSRSMYNDTSSRSSRDLQVVLRSEFAHDGTRFVEPSEIGLPFALLHGDIPDPITTGNAHPSGSAHSETVHSESLTHLTLSRLRLREKSKSPSSSPELHMPTLPSEGVHGMSEPIRPQGKYPDIEIIASSETLPVSAQLRQEYPDVGDATHLHPRSLDRLPTGGSMHRRSGDHKSRSHSEESGRSLPHEPEYLAPPFRVLPTWMTISESLLAQALLLCTGTICFANVVLYGYLQTVGS</sequence>
<feature type="region of interest" description="Disordered" evidence="1">
    <location>
        <begin position="654"/>
        <end position="698"/>
    </location>
</feature>
<protein>
    <recommendedName>
        <fullName evidence="5">Amino acid transporter transmembrane domain-containing protein</fullName>
    </recommendedName>
</protein>
<comment type="caution">
    <text evidence="3">The sequence shown here is derived from an EMBL/GenBank/DDBJ whole genome shotgun (WGS) entry which is preliminary data.</text>
</comment>
<name>A0ABQ8FL56_9FUNG</name>
<evidence type="ECO:0008006" key="5">
    <source>
        <dbReference type="Google" id="ProtNLM"/>
    </source>
</evidence>